<keyword evidence="2" id="KW-0378">Hydrolase</keyword>
<evidence type="ECO:0000259" key="4">
    <source>
        <dbReference type="SMART" id="SM00479"/>
    </source>
</evidence>
<dbReference type="Pfam" id="PF00929">
    <property type="entry name" value="RNase_T"/>
    <property type="match status" value="1"/>
</dbReference>
<keyword evidence="6" id="KW-1185">Reference proteome</keyword>
<proteinExistence type="predicted"/>
<keyword evidence="3" id="KW-0269">Exonuclease</keyword>
<reference evidence="5 6" key="1">
    <citation type="submission" date="2015-07" db="EMBL/GenBank/DDBJ databases">
        <authorList>
            <person name="Kim K.M."/>
        </authorList>
    </citation>
    <scope>NUCLEOTIDE SEQUENCE [LARGE SCALE GENOMIC DNA]</scope>
    <source>
        <strain evidence="5 6">KCTC 12363</strain>
    </source>
</reference>
<evidence type="ECO:0000256" key="2">
    <source>
        <dbReference type="ARBA" id="ARBA00022801"/>
    </source>
</evidence>
<dbReference type="OrthoDB" id="9803913at2"/>
<name>A0A0H4PRM0_9BACT</name>
<dbReference type="GO" id="GO:0003676">
    <property type="term" value="F:nucleic acid binding"/>
    <property type="evidence" value="ECO:0007669"/>
    <property type="project" value="InterPro"/>
</dbReference>
<dbReference type="GO" id="GO:0006259">
    <property type="term" value="P:DNA metabolic process"/>
    <property type="evidence" value="ECO:0007669"/>
    <property type="project" value="UniProtKB-ARBA"/>
</dbReference>
<dbReference type="PANTHER" id="PTHR30231">
    <property type="entry name" value="DNA POLYMERASE III SUBUNIT EPSILON"/>
    <property type="match status" value="1"/>
</dbReference>
<dbReference type="SMART" id="SM00479">
    <property type="entry name" value="EXOIII"/>
    <property type="match status" value="1"/>
</dbReference>
<dbReference type="InterPro" id="IPR036397">
    <property type="entry name" value="RNaseH_sf"/>
</dbReference>
<dbReference type="RefSeq" id="WP_048641322.1">
    <property type="nucleotide sequence ID" value="NZ_CAXBGM010000102.1"/>
</dbReference>
<organism evidence="5 6">
    <name type="scientific">Cyclobacterium amurskyense</name>
    <dbReference type="NCBI Taxonomy" id="320787"/>
    <lineage>
        <taxon>Bacteria</taxon>
        <taxon>Pseudomonadati</taxon>
        <taxon>Bacteroidota</taxon>
        <taxon>Cytophagia</taxon>
        <taxon>Cytophagales</taxon>
        <taxon>Cyclobacteriaceae</taxon>
        <taxon>Cyclobacterium</taxon>
    </lineage>
</organism>
<dbReference type="STRING" id="320787.CA2015_1484"/>
<keyword evidence="1" id="KW-0540">Nuclease</keyword>
<protein>
    <submittedName>
        <fullName evidence="5">DNA polymerase III epsilon subunit</fullName>
    </submittedName>
</protein>
<accession>A0A0H4PRM0</accession>
<gene>
    <name evidence="5" type="ORF">CA2015_1484</name>
</gene>
<dbReference type="CDD" id="cd06127">
    <property type="entry name" value="DEDDh"/>
    <property type="match status" value="1"/>
</dbReference>
<evidence type="ECO:0000313" key="6">
    <source>
        <dbReference type="Proteomes" id="UP000036520"/>
    </source>
</evidence>
<dbReference type="AlphaFoldDB" id="A0A0H4PRM0"/>
<dbReference type="SUPFAM" id="SSF53098">
    <property type="entry name" value="Ribonuclease H-like"/>
    <property type="match status" value="1"/>
</dbReference>
<dbReference type="PANTHER" id="PTHR30231:SF4">
    <property type="entry name" value="PROTEIN NEN2"/>
    <property type="match status" value="1"/>
</dbReference>
<evidence type="ECO:0000256" key="1">
    <source>
        <dbReference type="ARBA" id="ARBA00022722"/>
    </source>
</evidence>
<dbReference type="KEGG" id="camu:CA2015_1484"/>
<evidence type="ECO:0000313" key="5">
    <source>
        <dbReference type="EMBL" id="AKP50922.1"/>
    </source>
</evidence>
<feature type="domain" description="Exonuclease" evidence="4">
    <location>
        <begin position="40"/>
        <end position="214"/>
    </location>
</feature>
<dbReference type="EMBL" id="CP012040">
    <property type="protein sequence ID" value="AKP50922.1"/>
    <property type="molecule type" value="Genomic_DNA"/>
</dbReference>
<dbReference type="PATRIC" id="fig|320787.5.peg.1641"/>
<evidence type="ECO:0000256" key="3">
    <source>
        <dbReference type="ARBA" id="ARBA00022839"/>
    </source>
</evidence>
<sequence>MVDWKSIFGLQSLPKPGYIKAYEQTLTKKISKAKPISELDFLVLDTETTGLDVRKDYVLSYGSVHVTNNRIKIPSSKEFYMRPKKRNKEAVKVHGLIQVRPYISREQLIRSFLEDAANKILVGHHLGFDLAMLEKVGKKLGLKKIKQPCLDTYELAVRLENGKYHDPHAIASQDYSLDKLCERYKIPLDDRHTAAGDAMLTSQLLLKLLKMAEKKGIKTYGDLLS</sequence>
<dbReference type="Gene3D" id="3.30.420.10">
    <property type="entry name" value="Ribonuclease H-like superfamily/Ribonuclease H"/>
    <property type="match status" value="1"/>
</dbReference>
<dbReference type="InterPro" id="IPR013520">
    <property type="entry name" value="Ribonucl_H"/>
</dbReference>
<dbReference type="GO" id="GO:0005829">
    <property type="term" value="C:cytosol"/>
    <property type="evidence" value="ECO:0007669"/>
    <property type="project" value="TreeGrafter"/>
</dbReference>
<dbReference type="GO" id="GO:0008408">
    <property type="term" value="F:3'-5' exonuclease activity"/>
    <property type="evidence" value="ECO:0007669"/>
    <property type="project" value="TreeGrafter"/>
</dbReference>
<dbReference type="Proteomes" id="UP000036520">
    <property type="component" value="Chromosome"/>
</dbReference>
<dbReference type="InterPro" id="IPR012337">
    <property type="entry name" value="RNaseH-like_sf"/>
</dbReference>